<organism evidence="3 4">
    <name type="scientific">Prorocentrum cordatum</name>
    <dbReference type="NCBI Taxonomy" id="2364126"/>
    <lineage>
        <taxon>Eukaryota</taxon>
        <taxon>Sar</taxon>
        <taxon>Alveolata</taxon>
        <taxon>Dinophyceae</taxon>
        <taxon>Prorocentrales</taxon>
        <taxon>Prorocentraceae</taxon>
        <taxon>Prorocentrum</taxon>
    </lineage>
</organism>
<sequence length="481" mass="51459">MEWTLWHLDNESHRQQKMLYVIKVLDLNGMGSDGRKVPIFVPKMKEFLIGMMQSMQHPYCEHDACFIMLNAPFVFRLVWGVFSLMMTAKQKSKVIMLGSTSDKKALDRLLQLVPASMLPQELGGERRGLQNLYPPAPASEIPEWISRMRSIQMWPPSPLPAAVLHPGGPGAGAEGEPGAAVPPPAALAAEAAEGGAEMPASAARAPTDCSTLAVAGDNSRASGRATTASTARAPTDCSTLAVAGDARAATDCSTLAVAGCVGASVSARAGESEAAEAAESLSAWVLQDVLRLNPELARNKAIAAEERRSVSVVSMADSGQAFQKEDMLRSRGLNVQVVSEAGLPCERSRPPQCSTYSELFQKCLRGTAEIMPRGPPPAIIPPSGKSRRLKMQGKEAAERRNPAQHGGTGDLKRIVEKQMDLNHLVSVRRSLMAAPEDPPELERQQSRLSDLVVMVAEKAKGDGLISSMISEAPTRRGSVDA</sequence>
<dbReference type="Pfam" id="PF00650">
    <property type="entry name" value="CRAL_TRIO"/>
    <property type="match status" value="1"/>
</dbReference>
<dbReference type="SUPFAM" id="SSF52087">
    <property type="entry name" value="CRAL/TRIO domain"/>
    <property type="match status" value="1"/>
</dbReference>
<dbReference type="PROSITE" id="PS50191">
    <property type="entry name" value="CRAL_TRIO"/>
    <property type="match status" value="1"/>
</dbReference>
<dbReference type="EMBL" id="CAUYUJ010015201">
    <property type="protein sequence ID" value="CAK0851024.1"/>
    <property type="molecule type" value="Genomic_DNA"/>
</dbReference>
<feature type="region of interest" description="Disordered" evidence="1">
    <location>
        <begin position="371"/>
        <end position="410"/>
    </location>
</feature>
<dbReference type="CDD" id="cd00170">
    <property type="entry name" value="SEC14"/>
    <property type="match status" value="1"/>
</dbReference>
<dbReference type="InterPro" id="IPR001251">
    <property type="entry name" value="CRAL-TRIO_dom"/>
</dbReference>
<dbReference type="InterPro" id="IPR036865">
    <property type="entry name" value="CRAL-TRIO_dom_sf"/>
</dbReference>
<protein>
    <recommendedName>
        <fullName evidence="2">CRAL-TRIO domain-containing protein</fullName>
    </recommendedName>
</protein>
<evidence type="ECO:0000313" key="3">
    <source>
        <dbReference type="EMBL" id="CAK0851024.1"/>
    </source>
</evidence>
<feature type="domain" description="CRAL-TRIO" evidence="2">
    <location>
        <begin position="1"/>
        <end position="130"/>
    </location>
</feature>
<evidence type="ECO:0000259" key="2">
    <source>
        <dbReference type="PROSITE" id="PS50191"/>
    </source>
</evidence>
<accession>A0ABN9TYJ3</accession>
<dbReference type="Gene3D" id="3.40.525.10">
    <property type="entry name" value="CRAL-TRIO lipid binding domain"/>
    <property type="match status" value="1"/>
</dbReference>
<keyword evidence="4" id="KW-1185">Reference proteome</keyword>
<comment type="caution">
    <text evidence="3">The sequence shown here is derived from an EMBL/GenBank/DDBJ whole genome shotgun (WGS) entry which is preliminary data.</text>
</comment>
<feature type="compositionally biased region" description="Basic and acidic residues" evidence="1">
    <location>
        <begin position="392"/>
        <end position="401"/>
    </location>
</feature>
<dbReference type="Proteomes" id="UP001189429">
    <property type="component" value="Unassembled WGS sequence"/>
</dbReference>
<proteinExistence type="predicted"/>
<evidence type="ECO:0000313" key="4">
    <source>
        <dbReference type="Proteomes" id="UP001189429"/>
    </source>
</evidence>
<feature type="non-terminal residue" evidence="3">
    <location>
        <position position="481"/>
    </location>
</feature>
<gene>
    <name evidence="3" type="ORF">PCOR1329_LOCUS43290</name>
</gene>
<name>A0ABN9TYJ3_9DINO</name>
<evidence type="ECO:0000256" key="1">
    <source>
        <dbReference type="SAM" id="MobiDB-lite"/>
    </source>
</evidence>
<reference evidence="3" key="1">
    <citation type="submission" date="2023-10" db="EMBL/GenBank/DDBJ databases">
        <authorList>
            <person name="Chen Y."/>
            <person name="Shah S."/>
            <person name="Dougan E. K."/>
            <person name="Thang M."/>
            <person name="Chan C."/>
        </authorList>
    </citation>
    <scope>NUCLEOTIDE SEQUENCE [LARGE SCALE GENOMIC DNA]</scope>
</reference>